<evidence type="ECO:0000256" key="1">
    <source>
        <dbReference type="SAM" id="SignalP"/>
    </source>
</evidence>
<name>A0A2M3ZNG0_9DIPT</name>
<organism evidence="2">
    <name type="scientific">Anopheles braziliensis</name>
    <dbReference type="NCBI Taxonomy" id="58242"/>
    <lineage>
        <taxon>Eukaryota</taxon>
        <taxon>Metazoa</taxon>
        <taxon>Ecdysozoa</taxon>
        <taxon>Arthropoda</taxon>
        <taxon>Hexapoda</taxon>
        <taxon>Insecta</taxon>
        <taxon>Pterygota</taxon>
        <taxon>Neoptera</taxon>
        <taxon>Endopterygota</taxon>
        <taxon>Diptera</taxon>
        <taxon>Nematocera</taxon>
        <taxon>Culicoidea</taxon>
        <taxon>Culicidae</taxon>
        <taxon>Anophelinae</taxon>
        <taxon>Anopheles</taxon>
    </lineage>
</organism>
<dbReference type="EMBL" id="GGFM01009315">
    <property type="protein sequence ID" value="MBW30066.1"/>
    <property type="molecule type" value="Transcribed_RNA"/>
</dbReference>
<evidence type="ECO:0000313" key="2">
    <source>
        <dbReference type="EMBL" id="MBW30066.1"/>
    </source>
</evidence>
<feature type="signal peptide" evidence="1">
    <location>
        <begin position="1"/>
        <end position="24"/>
    </location>
</feature>
<reference evidence="2" key="1">
    <citation type="submission" date="2018-01" db="EMBL/GenBank/DDBJ databases">
        <title>An insight into the sialome of Amazonian anophelines.</title>
        <authorList>
            <person name="Ribeiro J.M."/>
            <person name="Scarpassa V."/>
            <person name="Calvo E."/>
        </authorList>
    </citation>
    <scope>NUCLEOTIDE SEQUENCE</scope>
    <source>
        <tissue evidence="2">Salivary glands</tissue>
    </source>
</reference>
<protein>
    <submittedName>
        <fullName evidence="2">Putative secreted peptide</fullName>
    </submittedName>
</protein>
<dbReference type="AlphaFoldDB" id="A0A2M3ZNG0"/>
<proteinExistence type="predicted"/>
<sequence length="78" mass="8480">MHDKIVLLVVGVFCALTCLQVARTDLAGDYEIDYDEDEGFWIGHGLGNRKEGVCFPFPSPTPDSTVFCPCTTLTAPNA</sequence>
<keyword evidence="1" id="KW-0732">Signal</keyword>
<accession>A0A2M3ZNG0</accession>
<feature type="chain" id="PRO_5014623621" evidence="1">
    <location>
        <begin position="25"/>
        <end position="78"/>
    </location>
</feature>